<feature type="domain" description="Glycosyl transferase family 1" evidence="1">
    <location>
        <begin position="167"/>
        <end position="332"/>
    </location>
</feature>
<dbReference type="Gene3D" id="3.40.50.2000">
    <property type="entry name" value="Glycogen Phosphorylase B"/>
    <property type="match status" value="2"/>
</dbReference>
<proteinExistence type="predicted"/>
<dbReference type="SUPFAM" id="SSF53756">
    <property type="entry name" value="UDP-Glycosyltransferase/glycogen phosphorylase"/>
    <property type="match status" value="1"/>
</dbReference>
<feature type="domain" description="Glycosyltransferase subfamily 4-like N-terminal" evidence="2">
    <location>
        <begin position="10"/>
        <end position="166"/>
    </location>
</feature>
<evidence type="ECO:0000259" key="2">
    <source>
        <dbReference type="Pfam" id="PF13439"/>
    </source>
</evidence>
<evidence type="ECO:0000259" key="1">
    <source>
        <dbReference type="Pfam" id="PF00534"/>
    </source>
</evidence>
<dbReference type="Pfam" id="PF00534">
    <property type="entry name" value="Glycos_transf_1"/>
    <property type="match status" value="1"/>
</dbReference>
<accession>A0ABP8E6X1</accession>
<keyword evidence="4" id="KW-1185">Reference proteome</keyword>
<name>A0ABP8E6X1_9FLAO</name>
<dbReference type="PANTHER" id="PTHR12526">
    <property type="entry name" value="GLYCOSYLTRANSFERASE"/>
    <property type="match status" value="1"/>
</dbReference>
<organism evidence="3 4">
    <name type="scientific">Hyunsoonleella aestuarii</name>
    <dbReference type="NCBI Taxonomy" id="912802"/>
    <lineage>
        <taxon>Bacteria</taxon>
        <taxon>Pseudomonadati</taxon>
        <taxon>Bacteroidota</taxon>
        <taxon>Flavobacteriia</taxon>
        <taxon>Flavobacteriales</taxon>
        <taxon>Flavobacteriaceae</taxon>
    </lineage>
</organism>
<dbReference type="EMBL" id="BAABAV010000001">
    <property type="protein sequence ID" value="GAA4267981.1"/>
    <property type="molecule type" value="Genomic_DNA"/>
</dbReference>
<reference evidence="4" key="1">
    <citation type="journal article" date="2019" name="Int. J. Syst. Evol. Microbiol.">
        <title>The Global Catalogue of Microorganisms (GCM) 10K type strain sequencing project: providing services to taxonomists for standard genome sequencing and annotation.</title>
        <authorList>
            <consortium name="The Broad Institute Genomics Platform"/>
            <consortium name="The Broad Institute Genome Sequencing Center for Infectious Disease"/>
            <person name="Wu L."/>
            <person name="Ma J."/>
        </authorList>
    </citation>
    <scope>NUCLEOTIDE SEQUENCE [LARGE SCALE GENOMIC DNA]</scope>
    <source>
        <strain evidence="4">JCM 17452</strain>
    </source>
</reference>
<evidence type="ECO:0000313" key="4">
    <source>
        <dbReference type="Proteomes" id="UP001500027"/>
    </source>
</evidence>
<dbReference type="RefSeq" id="WP_139002024.1">
    <property type="nucleotide sequence ID" value="NZ_BAABAV010000001.1"/>
</dbReference>
<comment type="caution">
    <text evidence="3">The sequence shown here is derived from an EMBL/GenBank/DDBJ whole genome shotgun (WGS) entry which is preliminary data.</text>
</comment>
<dbReference type="InterPro" id="IPR001296">
    <property type="entry name" value="Glyco_trans_1"/>
</dbReference>
<dbReference type="Proteomes" id="UP001500027">
    <property type="component" value="Unassembled WGS sequence"/>
</dbReference>
<dbReference type="Pfam" id="PF13439">
    <property type="entry name" value="Glyco_transf_4"/>
    <property type="match status" value="1"/>
</dbReference>
<protein>
    <submittedName>
        <fullName evidence="3">Glycosyltransferase family 4 protein</fullName>
    </submittedName>
</protein>
<dbReference type="CDD" id="cd03801">
    <property type="entry name" value="GT4_PimA-like"/>
    <property type="match status" value="1"/>
</dbReference>
<evidence type="ECO:0000313" key="3">
    <source>
        <dbReference type="EMBL" id="GAA4267981.1"/>
    </source>
</evidence>
<dbReference type="InterPro" id="IPR028098">
    <property type="entry name" value="Glyco_trans_4-like_N"/>
</dbReference>
<gene>
    <name evidence="3" type="ORF">GCM10022257_00820</name>
</gene>
<sequence length="357" mass="39691">MITSEFPPQPGGIGNHAYNLALYLSKDSYEVEVIADRRSKEGVEEAKFDEALPFNVSRVKRSSVNILTYFKRLVMSFKKLKDGDYAVATGKFSLWNVAFCSLFLNFKSIAIIHGTEVNFKSYFLKVFIDKSLLRFDNIVAVSHYTKSLVQHLKREVIVIPNGININKWKDLNVSLKVKGAPVLTTVGRISERKGQMQVIAHLPQLIKQYPRLHYHCVGIANEIDRCSKLAQELGVISHITFHGSVTDQVVFSILDQTDIFIMLSKETISGDVEGFGIAILEANLLGVSAIGSIGCGIEDAINHGSSGLLVNSDSSKEFITAVNNILDSKEAYSASALSWVQQFNWSHIIQSYISILK</sequence>